<evidence type="ECO:0000313" key="8">
    <source>
        <dbReference type="Proteomes" id="UP001501729"/>
    </source>
</evidence>
<protein>
    <submittedName>
        <fullName evidence="7">(R,R)-butanediol dehydrogenase</fullName>
    </submittedName>
</protein>
<dbReference type="InterPro" id="IPR036291">
    <property type="entry name" value="NAD(P)-bd_dom_sf"/>
</dbReference>
<dbReference type="Gene3D" id="3.90.180.10">
    <property type="entry name" value="Medium-chain alcohol dehydrogenases, catalytic domain"/>
    <property type="match status" value="1"/>
</dbReference>
<comment type="caution">
    <text evidence="7">The sequence shown here is derived from an EMBL/GenBank/DDBJ whole genome shotgun (WGS) entry which is preliminary data.</text>
</comment>
<dbReference type="InterPro" id="IPR013154">
    <property type="entry name" value="ADH-like_N"/>
</dbReference>
<dbReference type="PANTHER" id="PTHR43401:SF2">
    <property type="entry name" value="L-THREONINE 3-DEHYDROGENASE"/>
    <property type="match status" value="1"/>
</dbReference>
<feature type="domain" description="Alcohol dehydrogenase-like C-terminal" evidence="5">
    <location>
        <begin position="188"/>
        <end position="314"/>
    </location>
</feature>
<name>A0AAV3UQP7_9EURY</name>
<dbReference type="InterPro" id="IPR050129">
    <property type="entry name" value="Zn_alcohol_dh"/>
</dbReference>
<keyword evidence="3" id="KW-0560">Oxidoreductase</keyword>
<proteinExistence type="inferred from homology"/>
<dbReference type="GO" id="GO:0016616">
    <property type="term" value="F:oxidoreductase activity, acting on the CH-OH group of donors, NAD or NADP as acceptor"/>
    <property type="evidence" value="ECO:0007669"/>
    <property type="project" value="UniProtKB-ARBA"/>
</dbReference>
<dbReference type="Gene3D" id="3.40.50.720">
    <property type="entry name" value="NAD(P)-binding Rossmann-like Domain"/>
    <property type="match status" value="1"/>
</dbReference>
<evidence type="ECO:0000256" key="3">
    <source>
        <dbReference type="ARBA" id="ARBA00023002"/>
    </source>
</evidence>
<dbReference type="GO" id="GO:0030554">
    <property type="term" value="F:adenyl nucleotide binding"/>
    <property type="evidence" value="ECO:0007669"/>
    <property type="project" value="UniProtKB-ARBA"/>
</dbReference>
<organism evidence="7 8">
    <name type="scientific">Haladaptatus pallidirubidus</name>
    <dbReference type="NCBI Taxonomy" id="1008152"/>
    <lineage>
        <taxon>Archaea</taxon>
        <taxon>Methanobacteriati</taxon>
        <taxon>Methanobacteriota</taxon>
        <taxon>Stenosarchaea group</taxon>
        <taxon>Halobacteria</taxon>
        <taxon>Halobacteriales</taxon>
        <taxon>Haladaptataceae</taxon>
        <taxon>Haladaptatus</taxon>
    </lineage>
</organism>
<evidence type="ECO:0000256" key="4">
    <source>
        <dbReference type="RuleBase" id="RU361277"/>
    </source>
</evidence>
<evidence type="ECO:0000256" key="1">
    <source>
        <dbReference type="ARBA" id="ARBA00022723"/>
    </source>
</evidence>
<dbReference type="CDD" id="cd08233">
    <property type="entry name" value="butanediol_DH_like"/>
    <property type="match status" value="1"/>
</dbReference>
<dbReference type="GO" id="GO:0044281">
    <property type="term" value="P:small molecule metabolic process"/>
    <property type="evidence" value="ECO:0007669"/>
    <property type="project" value="UniProtKB-ARBA"/>
</dbReference>
<feature type="domain" description="Alcohol dehydrogenase-like N-terminal" evidence="6">
    <location>
        <begin position="26"/>
        <end position="150"/>
    </location>
</feature>
<keyword evidence="8" id="KW-1185">Reference proteome</keyword>
<dbReference type="Pfam" id="PF00107">
    <property type="entry name" value="ADH_zinc_N"/>
    <property type="match status" value="1"/>
</dbReference>
<evidence type="ECO:0000259" key="5">
    <source>
        <dbReference type="Pfam" id="PF00107"/>
    </source>
</evidence>
<keyword evidence="2 4" id="KW-0862">Zinc</keyword>
<dbReference type="Proteomes" id="UP001501729">
    <property type="component" value="Unassembled WGS sequence"/>
</dbReference>
<dbReference type="GO" id="GO:0043168">
    <property type="term" value="F:anion binding"/>
    <property type="evidence" value="ECO:0007669"/>
    <property type="project" value="UniProtKB-ARBA"/>
</dbReference>
<dbReference type="PROSITE" id="PS00059">
    <property type="entry name" value="ADH_ZINC"/>
    <property type="match status" value="1"/>
</dbReference>
<dbReference type="AlphaFoldDB" id="A0AAV3UQP7"/>
<comment type="similarity">
    <text evidence="4">Belongs to the zinc-containing alcohol dehydrogenase family.</text>
</comment>
<dbReference type="GO" id="GO:0051262">
    <property type="term" value="P:protein tetramerization"/>
    <property type="evidence" value="ECO:0007669"/>
    <property type="project" value="UniProtKB-ARBA"/>
</dbReference>
<evidence type="ECO:0000259" key="6">
    <source>
        <dbReference type="Pfam" id="PF08240"/>
    </source>
</evidence>
<sequence>MHMQIAKLYGPEDIRVTDEEKPPLEPGTIRIDVAYTGVCGSDVHEYKIGPVPIRAEDSNHNIPEQEWDEYLPKNMGHEITGTVVDVADNVEDIDVGNQVALNILLSCGECRYCQEGKPQLCTAYDGTAVGSPGFAEDIVVPAVAGIPIPENVPLRHAALTEPLSVSVHAVRRSEMRLGDDIAVFGAGPIGLGIVDAAVAAGANRIFVSEPREARRKIASDLGADLVVDPREDHPTSRFREETNGGVDVAFEAAGISETFTQSMRSTKYGGTVVVVSVFEDDASIHPNDIMQAERTVKGSFGYVDEFPTTLQMMSDGRLNPEKYVTGEVPLDDVDDAFQRLLEPESDDVKILVKP</sequence>
<keyword evidence="1 4" id="KW-0479">Metal-binding</keyword>
<dbReference type="InterPro" id="IPR011032">
    <property type="entry name" value="GroES-like_sf"/>
</dbReference>
<evidence type="ECO:0000256" key="2">
    <source>
        <dbReference type="ARBA" id="ARBA00022833"/>
    </source>
</evidence>
<dbReference type="GO" id="GO:0008270">
    <property type="term" value="F:zinc ion binding"/>
    <property type="evidence" value="ECO:0007669"/>
    <property type="project" value="InterPro"/>
</dbReference>
<comment type="cofactor">
    <cofactor evidence="4">
        <name>Zn(2+)</name>
        <dbReference type="ChEBI" id="CHEBI:29105"/>
    </cofactor>
</comment>
<gene>
    <name evidence="7" type="primary">bdhA</name>
    <name evidence="7" type="ORF">GCM10025751_53270</name>
</gene>
<dbReference type="SUPFAM" id="SSF51735">
    <property type="entry name" value="NAD(P)-binding Rossmann-fold domains"/>
    <property type="match status" value="1"/>
</dbReference>
<dbReference type="InterPro" id="IPR002328">
    <property type="entry name" value="ADH_Zn_CS"/>
</dbReference>
<dbReference type="SUPFAM" id="SSF50129">
    <property type="entry name" value="GroES-like"/>
    <property type="match status" value="1"/>
</dbReference>
<dbReference type="EMBL" id="BAABKX010000030">
    <property type="protein sequence ID" value="GAA5064116.1"/>
    <property type="molecule type" value="Genomic_DNA"/>
</dbReference>
<evidence type="ECO:0000313" key="7">
    <source>
        <dbReference type="EMBL" id="GAA5064116.1"/>
    </source>
</evidence>
<accession>A0AAV3UQP7</accession>
<reference evidence="7 8" key="1">
    <citation type="journal article" date="2019" name="Int. J. Syst. Evol. Microbiol.">
        <title>The Global Catalogue of Microorganisms (GCM) 10K type strain sequencing project: providing services to taxonomists for standard genome sequencing and annotation.</title>
        <authorList>
            <consortium name="The Broad Institute Genomics Platform"/>
            <consortium name="The Broad Institute Genome Sequencing Center for Infectious Disease"/>
            <person name="Wu L."/>
            <person name="Ma J."/>
        </authorList>
    </citation>
    <scope>NUCLEOTIDE SEQUENCE [LARGE SCALE GENOMIC DNA]</scope>
    <source>
        <strain evidence="7 8">JCM 17504</strain>
    </source>
</reference>
<dbReference type="InterPro" id="IPR013149">
    <property type="entry name" value="ADH-like_C"/>
</dbReference>
<dbReference type="Pfam" id="PF08240">
    <property type="entry name" value="ADH_N"/>
    <property type="match status" value="1"/>
</dbReference>
<dbReference type="PANTHER" id="PTHR43401">
    <property type="entry name" value="L-THREONINE 3-DEHYDROGENASE"/>
    <property type="match status" value="1"/>
</dbReference>